<dbReference type="Proteomes" id="UP001315860">
    <property type="component" value="Chromosome"/>
</dbReference>
<accession>A0ABY5K9L9</accession>
<sequence>MSTPIVLISPAMAVPSSFYSPLVEAFEERGWAARVLPRRGFEPGLPRASREHDWSFADEIADTQASVDAARADHPDRPVLLFGHSLGGQLSAAVQIGARPADGLVLVGVSLPYFRHYPGGGLPIATMALSVPVVGRLRGFVPKPWFGAPGARTLMSQWARVVRIGRPPFAVDRRVAAPTLSVQLAGDGFSVAAAVRRFDDSLIEPAALTRWEYTRDLVPEGGSTHHVFWVKRPSPVVDRVVRWWTDQANASAGGQEQTRFRSP</sequence>
<organism evidence="2 3">
    <name type="scientific">Aeromicrobium duanguangcaii</name>
    <dbReference type="NCBI Taxonomy" id="2968086"/>
    <lineage>
        <taxon>Bacteria</taxon>
        <taxon>Bacillati</taxon>
        <taxon>Actinomycetota</taxon>
        <taxon>Actinomycetes</taxon>
        <taxon>Propionibacteriales</taxon>
        <taxon>Nocardioidaceae</taxon>
        <taxon>Aeromicrobium</taxon>
    </lineage>
</organism>
<evidence type="ECO:0000313" key="2">
    <source>
        <dbReference type="EMBL" id="UUI67159.1"/>
    </source>
</evidence>
<reference evidence="2 3" key="1">
    <citation type="submission" date="2022-07" db="EMBL/GenBank/DDBJ databases">
        <title>Novel species in genus Aeromicrobium.</title>
        <authorList>
            <person name="Ye L."/>
        </authorList>
    </citation>
    <scope>NUCLEOTIDE SEQUENCE [LARGE SCALE GENOMIC DNA]</scope>
    <source>
        <strain evidence="3">zg-Y50</strain>
    </source>
</reference>
<protein>
    <submittedName>
        <fullName evidence="2">Alpha/beta fold hydrolase</fullName>
    </submittedName>
</protein>
<keyword evidence="3" id="KW-1185">Reference proteome</keyword>
<dbReference type="EMBL" id="CP101990">
    <property type="protein sequence ID" value="UUI67159.1"/>
    <property type="molecule type" value="Genomic_DNA"/>
</dbReference>
<dbReference type="Pfam" id="PF12146">
    <property type="entry name" value="Hydrolase_4"/>
    <property type="match status" value="1"/>
</dbReference>
<evidence type="ECO:0000313" key="3">
    <source>
        <dbReference type="Proteomes" id="UP001315860"/>
    </source>
</evidence>
<feature type="domain" description="Serine aminopeptidase S33" evidence="1">
    <location>
        <begin position="5"/>
        <end position="108"/>
    </location>
</feature>
<dbReference type="InterPro" id="IPR022742">
    <property type="entry name" value="Hydrolase_4"/>
</dbReference>
<dbReference type="InterPro" id="IPR029058">
    <property type="entry name" value="AB_hydrolase_fold"/>
</dbReference>
<dbReference type="RefSeq" id="WP_232416429.1">
    <property type="nucleotide sequence ID" value="NZ_CP101990.1"/>
</dbReference>
<keyword evidence="2" id="KW-0378">Hydrolase</keyword>
<dbReference type="SUPFAM" id="SSF53474">
    <property type="entry name" value="alpha/beta-Hydrolases"/>
    <property type="match status" value="1"/>
</dbReference>
<dbReference type="Gene3D" id="3.40.50.1820">
    <property type="entry name" value="alpha/beta hydrolase"/>
    <property type="match status" value="1"/>
</dbReference>
<dbReference type="GO" id="GO:0016787">
    <property type="term" value="F:hydrolase activity"/>
    <property type="evidence" value="ECO:0007669"/>
    <property type="project" value="UniProtKB-KW"/>
</dbReference>
<proteinExistence type="predicted"/>
<gene>
    <name evidence="2" type="ORF">NP095_08025</name>
</gene>
<evidence type="ECO:0000259" key="1">
    <source>
        <dbReference type="Pfam" id="PF12146"/>
    </source>
</evidence>
<name>A0ABY5K9L9_9ACTN</name>